<dbReference type="PaxDb" id="67767-A0A0J7KN02"/>
<dbReference type="Proteomes" id="UP000036403">
    <property type="component" value="Unassembled WGS sequence"/>
</dbReference>
<comment type="caution">
    <text evidence="2">The sequence shown here is derived from an EMBL/GenBank/DDBJ whole genome shotgun (WGS) entry which is preliminary data.</text>
</comment>
<dbReference type="STRING" id="67767.A0A0J7KN02"/>
<proteinExistence type="predicted"/>
<evidence type="ECO:0000256" key="1">
    <source>
        <dbReference type="SAM" id="Coils"/>
    </source>
</evidence>
<feature type="coiled-coil region" evidence="1">
    <location>
        <begin position="303"/>
        <end position="369"/>
    </location>
</feature>
<dbReference type="EMBL" id="LBMM01005312">
    <property type="protein sequence ID" value="KMQ91619.1"/>
    <property type="molecule type" value="Genomic_DNA"/>
</dbReference>
<gene>
    <name evidence="2" type="ORF">RF55_8488</name>
</gene>
<feature type="non-terminal residue" evidence="2">
    <location>
        <position position="408"/>
    </location>
</feature>
<evidence type="ECO:0000313" key="2">
    <source>
        <dbReference type="EMBL" id="KMQ91619.1"/>
    </source>
</evidence>
<organism evidence="2 3">
    <name type="scientific">Lasius niger</name>
    <name type="common">Black garden ant</name>
    <dbReference type="NCBI Taxonomy" id="67767"/>
    <lineage>
        <taxon>Eukaryota</taxon>
        <taxon>Metazoa</taxon>
        <taxon>Ecdysozoa</taxon>
        <taxon>Arthropoda</taxon>
        <taxon>Hexapoda</taxon>
        <taxon>Insecta</taxon>
        <taxon>Pterygota</taxon>
        <taxon>Neoptera</taxon>
        <taxon>Endopterygota</taxon>
        <taxon>Hymenoptera</taxon>
        <taxon>Apocrita</taxon>
        <taxon>Aculeata</taxon>
        <taxon>Formicoidea</taxon>
        <taxon>Formicidae</taxon>
        <taxon>Formicinae</taxon>
        <taxon>Lasius</taxon>
        <taxon>Lasius</taxon>
    </lineage>
</organism>
<dbReference type="OrthoDB" id="6350415at2759"/>
<sequence length="408" mass="46843">MHSVSAGLSSSSGADVDDVTIPLTVKRDQSCQAIDEGTGEPCGETEGLRILDEFRKLYEGRIEKIERESGGESDRVSMKLQIMSDWIKDLGEQNTMLVHTVEDLEQAACNRVKLLEEKLKQSSQIVVDNLTRSSHSEKALNTLSNRVSQLEKDEEYLQQKIEYLQSDIRGLLEVIRRARHQNIWNLDGITFFEIQPEDIPIPDCICSQEQTDTEHIKSLNLQVEQLQENEKKMIRSQLELEGKVADLMTELSVKDETINKYVSRLQCFCEKLKEHAKQANEVISHPMINDDIILTPDILESVLDVKDSENRNLRRQLQDVESKLMVYTYENNMDTSNLQVQLEEKSKKIQQLEDKVARLEKEAVKTQDTLTAEITALEKQNYHANIGNLLKDDLIKEMRKELKEATLE</sequence>
<keyword evidence="3" id="KW-1185">Reference proteome</keyword>
<keyword evidence="1" id="KW-0175">Coiled coil</keyword>
<reference evidence="2 3" key="1">
    <citation type="submission" date="2015-04" db="EMBL/GenBank/DDBJ databases">
        <title>Lasius niger genome sequencing.</title>
        <authorList>
            <person name="Konorov E.A."/>
            <person name="Nikitin M.A."/>
            <person name="Kirill M.V."/>
            <person name="Chang P."/>
        </authorList>
    </citation>
    <scope>NUCLEOTIDE SEQUENCE [LARGE SCALE GENOMIC DNA]</scope>
    <source>
        <tissue evidence="2">Whole</tissue>
    </source>
</reference>
<dbReference type="AlphaFoldDB" id="A0A0J7KN02"/>
<feature type="coiled-coil region" evidence="1">
    <location>
        <begin position="140"/>
        <end position="167"/>
    </location>
</feature>
<protein>
    <submittedName>
        <fullName evidence="2">Early endosome antigen 1-like protein</fullName>
    </submittedName>
</protein>
<name>A0A0J7KN02_LASNI</name>
<evidence type="ECO:0000313" key="3">
    <source>
        <dbReference type="Proteomes" id="UP000036403"/>
    </source>
</evidence>
<accession>A0A0J7KN02</accession>